<dbReference type="Proteomes" id="UP000703038">
    <property type="component" value="Unassembled WGS sequence"/>
</dbReference>
<keyword evidence="2" id="KW-0689">Ribosomal protein</keyword>
<dbReference type="RefSeq" id="WP_204868495.1">
    <property type="nucleotide sequence ID" value="NZ_JAFBBK010000001.1"/>
</dbReference>
<reference evidence="2 3" key="1">
    <citation type="submission" date="2021-01" db="EMBL/GenBank/DDBJ databases">
        <title>Genomics of switchgrass bacterial isolates.</title>
        <authorList>
            <person name="Shade A."/>
        </authorList>
    </citation>
    <scope>NUCLEOTIDE SEQUENCE [LARGE SCALE GENOMIC DNA]</scope>
    <source>
        <strain evidence="2 3">PvP111</strain>
    </source>
</reference>
<dbReference type="EMBL" id="JAFBBK010000001">
    <property type="protein sequence ID" value="MBM7415452.1"/>
    <property type="molecule type" value="Genomic_DNA"/>
</dbReference>
<organism evidence="2 3">
    <name type="scientific">Rhodococcoides corynebacterioides</name>
    <dbReference type="NCBI Taxonomy" id="53972"/>
    <lineage>
        <taxon>Bacteria</taxon>
        <taxon>Bacillati</taxon>
        <taxon>Actinomycetota</taxon>
        <taxon>Actinomycetes</taxon>
        <taxon>Mycobacteriales</taxon>
        <taxon>Nocardiaceae</taxon>
        <taxon>Rhodococcoides</taxon>
    </lineage>
</organism>
<keyword evidence="2" id="KW-0687">Ribonucleoprotein</keyword>
<keyword evidence="3" id="KW-1185">Reference proteome</keyword>
<name>A0ABS2KU98_9NOCA</name>
<gene>
    <name evidence="2" type="ORF">JOE42_002185</name>
</gene>
<evidence type="ECO:0000256" key="1">
    <source>
        <dbReference type="SAM" id="Phobius"/>
    </source>
</evidence>
<evidence type="ECO:0000313" key="2">
    <source>
        <dbReference type="EMBL" id="MBM7415452.1"/>
    </source>
</evidence>
<comment type="caution">
    <text evidence="2">The sequence shown here is derived from an EMBL/GenBank/DDBJ whole genome shotgun (WGS) entry which is preliminary data.</text>
</comment>
<keyword evidence="1" id="KW-0812">Transmembrane</keyword>
<proteinExistence type="predicted"/>
<accession>A0ABS2KU98</accession>
<evidence type="ECO:0000313" key="3">
    <source>
        <dbReference type="Proteomes" id="UP000703038"/>
    </source>
</evidence>
<keyword evidence="1" id="KW-0472">Membrane</keyword>
<keyword evidence="1" id="KW-1133">Transmembrane helix</keyword>
<protein>
    <submittedName>
        <fullName evidence="2">Ribosomal protein L7/L12</fullName>
    </submittedName>
</protein>
<dbReference type="GO" id="GO:0005840">
    <property type="term" value="C:ribosome"/>
    <property type="evidence" value="ECO:0007669"/>
    <property type="project" value="UniProtKB-KW"/>
</dbReference>
<sequence>MTDRPWFERPAVEKAGTTFFLVFFAALVLPDAVSALVSAPSWWHVAKATACVVLVAYAGTAFVRAWFLGGSAQSTRLIPSLDPAEVPRADVETAVASAPSRVMAVKALRETHPGLGLREASLLVDAARRPPTDGP</sequence>
<feature type="transmembrane region" description="Helical" evidence="1">
    <location>
        <begin position="45"/>
        <end position="67"/>
    </location>
</feature>